<keyword evidence="9" id="KW-0472">Membrane</keyword>
<feature type="transmembrane region" description="Helical" evidence="9">
    <location>
        <begin position="97"/>
        <end position="114"/>
    </location>
</feature>
<dbReference type="InterPro" id="IPR050482">
    <property type="entry name" value="Sensor_HK_TwoCompSys"/>
</dbReference>
<evidence type="ECO:0000256" key="6">
    <source>
        <dbReference type="ARBA" id="ARBA00022777"/>
    </source>
</evidence>
<dbReference type="GO" id="GO:0046983">
    <property type="term" value="F:protein dimerization activity"/>
    <property type="evidence" value="ECO:0007669"/>
    <property type="project" value="InterPro"/>
</dbReference>
<dbReference type="InterPro" id="IPR011712">
    <property type="entry name" value="Sig_transdc_His_kin_sub3_dim/P"/>
</dbReference>
<evidence type="ECO:0000256" key="3">
    <source>
        <dbReference type="ARBA" id="ARBA00022553"/>
    </source>
</evidence>
<dbReference type="EMBL" id="DWVP01000019">
    <property type="protein sequence ID" value="HJC85500.1"/>
    <property type="molecule type" value="Genomic_DNA"/>
</dbReference>
<feature type="domain" description="Signal transduction histidine kinase subgroup 3 dimerisation and phosphoacceptor" evidence="10">
    <location>
        <begin position="204"/>
        <end position="269"/>
    </location>
</feature>
<sequence>MSPRTSPATSATSTRFWRDRGFWLQLVIQCAVFLFFGITDVSNAFYVSETLPAVILTVGYTLVFVGLLVQRWRPEVGLAVVAVGMVLAAAGRSGIYFLAYLVVCYESWFISAFIRQRRGMWLALLLTGSVVSVVVFVLTEVYGVQPADALESAGMGETGFILVVLVLVAVLSIGLFWQLGMTTRRQQERMENLATRVELAAAAERTRIAREMHDIVAHSLTAVIAQADGGRYAGRKDPPKAIEALDTISSTGRDALTQMRQLLSVLRDDSGTPARGTDTPPGLAGVPALVQDAERAGLRVDYRVLGNPVEVDVAVGLSVFRTVQESLTNVLKHAGPTTCRLQLDWNVPGKLRITVDNAPGSSLVGEDLSTDGRGQGLVGLRERAGIHGGTADWGGSDIYVGGWRVDVTVEV</sequence>
<feature type="transmembrane region" description="Helical" evidence="9">
    <location>
        <begin position="50"/>
        <end position="69"/>
    </location>
</feature>
<keyword evidence="3" id="KW-0597">Phosphoprotein</keyword>
<evidence type="ECO:0000256" key="4">
    <source>
        <dbReference type="ARBA" id="ARBA00022679"/>
    </source>
</evidence>
<keyword evidence="7" id="KW-0067">ATP-binding</keyword>
<keyword evidence="6 11" id="KW-0418">Kinase</keyword>
<evidence type="ECO:0000256" key="5">
    <source>
        <dbReference type="ARBA" id="ARBA00022741"/>
    </source>
</evidence>
<keyword evidence="9" id="KW-0812">Transmembrane</keyword>
<dbReference type="GO" id="GO:0016020">
    <property type="term" value="C:membrane"/>
    <property type="evidence" value="ECO:0007669"/>
    <property type="project" value="InterPro"/>
</dbReference>
<dbReference type="SUPFAM" id="SSF55874">
    <property type="entry name" value="ATPase domain of HSP90 chaperone/DNA topoisomerase II/histidine kinase"/>
    <property type="match status" value="1"/>
</dbReference>
<keyword evidence="8" id="KW-0902">Two-component regulatory system</keyword>
<accession>A0A9D2TQK2</accession>
<feature type="transmembrane region" description="Helical" evidence="9">
    <location>
        <begin position="21"/>
        <end position="38"/>
    </location>
</feature>
<organism evidence="11 12">
    <name type="scientific">Candidatus Corynebacterium faecigallinarum</name>
    <dbReference type="NCBI Taxonomy" id="2838528"/>
    <lineage>
        <taxon>Bacteria</taxon>
        <taxon>Bacillati</taxon>
        <taxon>Actinomycetota</taxon>
        <taxon>Actinomycetes</taxon>
        <taxon>Mycobacteriales</taxon>
        <taxon>Corynebacteriaceae</taxon>
        <taxon>Corynebacterium</taxon>
    </lineage>
</organism>
<reference evidence="11" key="1">
    <citation type="journal article" date="2021" name="PeerJ">
        <title>Extensive microbial diversity within the chicken gut microbiome revealed by metagenomics and culture.</title>
        <authorList>
            <person name="Gilroy R."/>
            <person name="Ravi A."/>
            <person name="Getino M."/>
            <person name="Pursley I."/>
            <person name="Horton D.L."/>
            <person name="Alikhan N.F."/>
            <person name="Baker D."/>
            <person name="Gharbi K."/>
            <person name="Hall N."/>
            <person name="Watson M."/>
            <person name="Adriaenssens E.M."/>
            <person name="Foster-Nyarko E."/>
            <person name="Jarju S."/>
            <person name="Secka A."/>
            <person name="Antonio M."/>
            <person name="Oren A."/>
            <person name="Chaudhuri R.R."/>
            <person name="La Ragione R."/>
            <person name="Hildebrand F."/>
            <person name="Pallen M.J."/>
        </authorList>
    </citation>
    <scope>NUCLEOTIDE SEQUENCE</scope>
    <source>
        <strain evidence="11">ChiHjej13B12-4958</strain>
    </source>
</reference>
<comment type="catalytic activity">
    <reaction evidence="1">
        <text>ATP + protein L-histidine = ADP + protein N-phospho-L-histidine.</text>
        <dbReference type="EC" id="2.7.13.3"/>
    </reaction>
</comment>
<evidence type="ECO:0000313" key="11">
    <source>
        <dbReference type="EMBL" id="HJC85500.1"/>
    </source>
</evidence>
<evidence type="ECO:0000256" key="9">
    <source>
        <dbReference type="SAM" id="Phobius"/>
    </source>
</evidence>
<keyword evidence="5" id="KW-0547">Nucleotide-binding</keyword>
<keyword evidence="4" id="KW-0808">Transferase</keyword>
<keyword evidence="9" id="KW-1133">Transmembrane helix</keyword>
<proteinExistence type="predicted"/>
<gene>
    <name evidence="11" type="ORF">H9751_08150</name>
</gene>
<feature type="transmembrane region" description="Helical" evidence="9">
    <location>
        <begin position="121"/>
        <end position="139"/>
    </location>
</feature>
<dbReference type="CDD" id="cd16917">
    <property type="entry name" value="HATPase_UhpB-NarQ-NarX-like"/>
    <property type="match status" value="1"/>
</dbReference>
<dbReference type="Proteomes" id="UP000823858">
    <property type="component" value="Unassembled WGS sequence"/>
</dbReference>
<evidence type="ECO:0000256" key="2">
    <source>
        <dbReference type="ARBA" id="ARBA00012438"/>
    </source>
</evidence>
<dbReference type="AlphaFoldDB" id="A0A9D2TQK2"/>
<dbReference type="GO" id="GO:0005524">
    <property type="term" value="F:ATP binding"/>
    <property type="evidence" value="ECO:0007669"/>
    <property type="project" value="UniProtKB-KW"/>
</dbReference>
<evidence type="ECO:0000256" key="7">
    <source>
        <dbReference type="ARBA" id="ARBA00022840"/>
    </source>
</evidence>
<name>A0A9D2TQK2_9CORY</name>
<evidence type="ECO:0000259" key="10">
    <source>
        <dbReference type="Pfam" id="PF07730"/>
    </source>
</evidence>
<dbReference type="GO" id="GO:0000155">
    <property type="term" value="F:phosphorelay sensor kinase activity"/>
    <property type="evidence" value="ECO:0007669"/>
    <property type="project" value="InterPro"/>
</dbReference>
<reference evidence="11" key="2">
    <citation type="submission" date="2021-04" db="EMBL/GenBank/DDBJ databases">
        <authorList>
            <person name="Gilroy R."/>
        </authorList>
    </citation>
    <scope>NUCLEOTIDE SEQUENCE</scope>
    <source>
        <strain evidence="11">ChiHjej13B12-4958</strain>
    </source>
</reference>
<dbReference type="Gene3D" id="3.30.565.10">
    <property type="entry name" value="Histidine kinase-like ATPase, C-terminal domain"/>
    <property type="match status" value="1"/>
</dbReference>
<evidence type="ECO:0000256" key="1">
    <source>
        <dbReference type="ARBA" id="ARBA00000085"/>
    </source>
</evidence>
<dbReference type="InterPro" id="IPR036890">
    <property type="entry name" value="HATPase_C_sf"/>
</dbReference>
<dbReference type="Pfam" id="PF07730">
    <property type="entry name" value="HisKA_3"/>
    <property type="match status" value="1"/>
</dbReference>
<dbReference type="PANTHER" id="PTHR24421:SF10">
    <property type="entry name" value="NITRATE_NITRITE SENSOR PROTEIN NARQ"/>
    <property type="match status" value="1"/>
</dbReference>
<comment type="caution">
    <text evidence="11">The sequence shown here is derived from an EMBL/GenBank/DDBJ whole genome shotgun (WGS) entry which is preliminary data.</text>
</comment>
<dbReference type="Gene3D" id="1.20.5.1930">
    <property type="match status" value="1"/>
</dbReference>
<dbReference type="PANTHER" id="PTHR24421">
    <property type="entry name" value="NITRATE/NITRITE SENSOR PROTEIN NARX-RELATED"/>
    <property type="match status" value="1"/>
</dbReference>
<feature type="transmembrane region" description="Helical" evidence="9">
    <location>
        <begin position="159"/>
        <end position="180"/>
    </location>
</feature>
<protein>
    <recommendedName>
        <fullName evidence="2">histidine kinase</fullName>
        <ecNumber evidence="2">2.7.13.3</ecNumber>
    </recommendedName>
</protein>
<evidence type="ECO:0000313" key="12">
    <source>
        <dbReference type="Proteomes" id="UP000823858"/>
    </source>
</evidence>
<feature type="transmembrane region" description="Helical" evidence="9">
    <location>
        <begin position="76"/>
        <end position="91"/>
    </location>
</feature>
<evidence type="ECO:0000256" key="8">
    <source>
        <dbReference type="ARBA" id="ARBA00023012"/>
    </source>
</evidence>
<dbReference type="EC" id="2.7.13.3" evidence="2"/>